<dbReference type="PANTHER" id="PTHR33987">
    <property type="entry name" value="CALCINEURIN-LIKE METALLO-PHOSPHOESTERASE SUPERFAMILY PROTEIN"/>
    <property type="match status" value="1"/>
</dbReference>
<dbReference type="InterPro" id="IPR029052">
    <property type="entry name" value="Metallo-depent_PP-like"/>
</dbReference>
<reference evidence="2" key="1">
    <citation type="submission" date="2018-06" db="EMBL/GenBank/DDBJ databases">
        <authorList>
            <person name="Zhirakovskaya E."/>
        </authorList>
    </citation>
    <scope>NUCLEOTIDE SEQUENCE</scope>
</reference>
<feature type="domain" description="PhoD-like phosphatase metallophosphatase" evidence="1">
    <location>
        <begin position="48"/>
        <end position="269"/>
    </location>
</feature>
<dbReference type="Gene3D" id="3.60.21.70">
    <property type="entry name" value="PhoD-like phosphatase"/>
    <property type="match status" value="1"/>
</dbReference>
<evidence type="ECO:0000313" key="2">
    <source>
        <dbReference type="EMBL" id="VAW09894.1"/>
    </source>
</evidence>
<protein>
    <submittedName>
        <fullName evidence="2">Phosphodiesterase/alkaline phosphatase D-like protein</fullName>
    </submittedName>
</protein>
<evidence type="ECO:0000259" key="1">
    <source>
        <dbReference type="Pfam" id="PF09423"/>
    </source>
</evidence>
<gene>
    <name evidence="2" type="ORF">MNBD_BACTEROID03-83</name>
</gene>
<dbReference type="PROSITE" id="PS51257">
    <property type="entry name" value="PROKAR_LIPOPROTEIN"/>
    <property type="match status" value="1"/>
</dbReference>
<dbReference type="Pfam" id="PF09423">
    <property type="entry name" value="PhoD"/>
    <property type="match status" value="1"/>
</dbReference>
<dbReference type="InterPro" id="IPR018946">
    <property type="entry name" value="PhoD-like_MPP"/>
</dbReference>
<dbReference type="PANTHER" id="PTHR33987:SF1">
    <property type="entry name" value="CALCINEURIN-LIKE METALLO-PHOSPHOESTERASE SUPERFAMILY PROTEIN"/>
    <property type="match status" value="1"/>
</dbReference>
<proteinExistence type="predicted"/>
<dbReference type="InterPro" id="IPR038607">
    <property type="entry name" value="PhoD-like_sf"/>
</dbReference>
<organism evidence="2">
    <name type="scientific">hydrothermal vent metagenome</name>
    <dbReference type="NCBI Taxonomy" id="652676"/>
    <lineage>
        <taxon>unclassified sequences</taxon>
        <taxon>metagenomes</taxon>
        <taxon>ecological metagenomes</taxon>
    </lineage>
</organism>
<dbReference type="AlphaFoldDB" id="A0A3B0TMN4"/>
<dbReference type="SUPFAM" id="SSF56300">
    <property type="entry name" value="Metallo-dependent phosphatases"/>
    <property type="match status" value="1"/>
</dbReference>
<accession>A0A3B0TMN4</accession>
<name>A0A3B0TMN4_9ZZZZ</name>
<sequence>MCKTLLIFIGVLLFSSCKPAERQGTIVSENNDFTIAFGSCNKHTLKNPLWDDISASQPDVWIWGGDIVYADTKDMDKLRRIYTAQNGVKGYKKLKSNVPVIGTWDDHDYGLNDGGVEFTAKRESQIEFLNFMGVSNDSPRRERKGVYTAHNYDMPNGKVKVIVLDTRYFRTALTPDTETKKRNKPNVYGEGTILGEQQWQWLETELKNSDANFNVIVSSIQFLSNEHGFECWGNFPHEVDKMKKTITNSKAKATVILSGDRHISELSKADVEGLSYPLIDFTSSGLTHVYSKFNGEPNPFRVGEVVSVLSYGLLQFDLKNKRISFKMMGDNGEVLGQLQQNY</sequence>
<dbReference type="CDD" id="cd07389">
    <property type="entry name" value="MPP_PhoD"/>
    <property type="match status" value="1"/>
</dbReference>
<dbReference type="EMBL" id="UOEL01000004">
    <property type="protein sequence ID" value="VAW09894.1"/>
    <property type="molecule type" value="Genomic_DNA"/>
</dbReference>